<name>A0A6A4JYV2_APOLU</name>
<reference evidence="2" key="1">
    <citation type="journal article" date="2021" name="Mol. Ecol. Resour.">
        <title>Apolygus lucorum genome provides insights into omnivorousness and mesophyll feeding.</title>
        <authorList>
            <person name="Liu Y."/>
            <person name="Liu H."/>
            <person name="Wang H."/>
            <person name="Huang T."/>
            <person name="Liu B."/>
            <person name="Yang B."/>
            <person name="Yin L."/>
            <person name="Li B."/>
            <person name="Zhang Y."/>
            <person name="Zhang S."/>
            <person name="Jiang F."/>
            <person name="Zhang X."/>
            <person name="Ren Y."/>
            <person name="Wang B."/>
            <person name="Wang S."/>
            <person name="Lu Y."/>
            <person name="Wu K."/>
            <person name="Fan W."/>
            <person name="Wang G."/>
        </authorList>
    </citation>
    <scope>NUCLEOTIDE SEQUENCE</scope>
    <source>
        <strain evidence="2">12Hb</strain>
    </source>
</reference>
<dbReference type="EMBL" id="WIXP02000003">
    <property type="protein sequence ID" value="KAF6213878.1"/>
    <property type="molecule type" value="Genomic_DNA"/>
</dbReference>
<proteinExistence type="predicted"/>
<feature type="compositionally biased region" description="Basic and acidic residues" evidence="1">
    <location>
        <begin position="25"/>
        <end position="35"/>
    </location>
</feature>
<organism evidence="2 3">
    <name type="scientific">Apolygus lucorum</name>
    <name type="common">Small green plant bug</name>
    <name type="synonym">Lygocoris lucorum</name>
    <dbReference type="NCBI Taxonomy" id="248454"/>
    <lineage>
        <taxon>Eukaryota</taxon>
        <taxon>Metazoa</taxon>
        <taxon>Ecdysozoa</taxon>
        <taxon>Arthropoda</taxon>
        <taxon>Hexapoda</taxon>
        <taxon>Insecta</taxon>
        <taxon>Pterygota</taxon>
        <taxon>Neoptera</taxon>
        <taxon>Paraneoptera</taxon>
        <taxon>Hemiptera</taxon>
        <taxon>Heteroptera</taxon>
        <taxon>Panheteroptera</taxon>
        <taxon>Cimicomorpha</taxon>
        <taxon>Miridae</taxon>
        <taxon>Mirini</taxon>
        <taxon>Apolygus</taxon>
    </lineage>
</organism>
<evidence type="ECO:0000313" key="2">
    <source>
        <dbReference type="EMBL" id="KAF6213878.1"/>
    </source>
</evidence>
<dbReference type="OrthoDB" id="10421466at2759"/>
<comment type="caution">
    <text evidence="2">The sequence shown here is derived from an EMBL/GenBank/DDBJ whole genome shotgun (WGS) entry which is preliminary data.</text>
</comment>
<accession>A0A6A4JYV2</accession>
<dbReference type="Proteomes" id="UP000466442">
    <property type="component" value="Unassembled WGS sequence"/>
</dbReference>
<dbReference type="AlphaFoldDB" id="A0A6A4JYV2"/>
<keyword evidence="3" id="KW-1185">Reference proteome</keyword>
<sequence length="101" mass="11174">MEALDNPSYFRLEGDPQEWISGAPRARDMAPEERKMHRRWSTKSESAGERVVLGASSARFINHTAPTPANRRHSSYTATLTKRSQSGADMGWALKALVSGS</sequence>
<gene>
    <name evidence="2" type="ORF">GE061_011603</name>
</gene>
<evidence type="ECO:0000256" key="1">
    <source>
        <dbReference type="SAM" id="MobiDB-lite"/>
    </source>
</evidence>
<protein>
    <submittedName>
        <fullName evidence="2">Uncharacterized protein</fullName>
    </submittedName>
</protein>
<feature type="region of interest" description="Disordered" evidence="1">
    <location>
        <begin position="14"/>
        <end position="48"/>
    </location>
</feature>
<evidence type="ECO:0000313" key="3">
    <source>
        <dbReference type="Proteomes" id="UP000466442"/>
    </source>
</evidence>